<evidence type="ECO:0000313" key="6">
    <source>
        <dbReference type="Proteomes" id="UP000823775"/>
    </source>
</evidence>
<protein>
    <recommendedName>
        <fullName evidence="4">X8 domain-containing protein</fullName>
    </recommendedName>
</protein>
<feature type="domain" description="X8" evidence="4">
    <location>
        <begin position="22"/>
        <end position="107"/>
    </location>
</feature>
<accession>A0ABS8SL05</accession>
<keyword evidence="6" id="KW-1185">Reference proteome</keyword>
<name>A0ABS8SL05_DATST</name>
<dbReference type="InterPro" id="IPR012946">
    <property type="entry name" value="X8"/>
</dbReference>
<feature type="region of interest" description="Disordered" evidence="2">
    <location>
        <begin position="213"/>
        <end position="267"/>
    </location>
</feature>
<proteinExistence type="predicted"/>
<organism evidence="5 6">
    <name type="scientific">Datura stramonium</name>
    <name type="common">Jimsonweed</name>
    <name type="synonym">Common thornapple</name>
    <dbReference type="NCBI Taxonomy" id="4076"/>
    <lineage>
        <taxon>Eukaryota</taxon>
        <taxon>Viridiplantae</taxon>
        <taxon>Streptophyta</taxon>
        <taxon>Embryophyta</taxon>
        <taxon>Tracheophyta</taxon>
        <taxon>Spermatophyta</taxon>
        <taxon>Magnoliopsida</taxon>
        <taxon>eudicotyledons</taxon>
        <taxon>Gunneridae</taxon>
        <taxon>Pentapetalae</taxon>
        <taxon>asterids</taxon>
        <taxon>lamiids</taxon>
        <taxon>Solanales</taxon>
        <taxon>Solanaceae</taxon>
        <taxon>Solanoideae</taxon>
        <taxon>Datureae</taxon>
        <taxon>Datura</taxon>
    </lineage>
</organism>
<evidence type="ECO:0000256" key="2">
    <source>
        <dbReference type="SAM" id="MobiDB-lite"/>
    </source>
</evidence>
<dbReference type="EMBL" id="JACEIK010000592">
    <property type="protein sequence ID" value="MCD7459531.1"/>
    <property type="molecule type" value="Genomic_DNA"/>
</dbReference>
<feature type="compositionally biased region" description="Basic and acidic residues" evidence="2">
    <location>
        <begin position="258"/>
        <end position="267"/>
    </location>
</feature>
<gene>
    <name evidence="5" type="ORF">HAX54_041195</name>
</gene>
<dbReference type="SMART" id="SM00768">
    <property type="entry name" value="X8"/>
    <property type="match status" value="1"/>
</dbReference>
<evidence type="ECO:0000313" key="5">
    <source>
        <dbReference type="EMBL" id="MCD7459531.1"/>
    </source>
</evidence>
<reference evidence="5 6" key="1">
    <citation type="journal article" date="2021" name="BMC Genomics">
        <title>Datura genome reveals duplications of psychoactive alkaloid biosynthetic genes and high mutation rate following tissue culture.</title>
        <authorList>
            <person name="Rajewski A."/>
            <person name="Carter-House D."/>
            <person name="Stajich J."/>
            <person name="Litt A."/>
        </authorList>
    </citation>
    <scope>NUCLEOTIDE SEQUENCE [LARGE SCALE GENOMIC DNA]</scope>
    <source>
        <strain evidence="5">AR-01</strain>
    </source>
</reference>
<dbReference type="PANTHER" id="PTHR31044">
    <property type="entry name" value="BETA-1,3 GLUCANASE"/>
    <property type="match status" value="1"/>
</dbReference>
<sequence length="267" mass="28401">MMAAFMLSLVFFLAITGYSSASYCVCKDGVDPKILQENIDYACGSGADCTAIHQNGACYNPDTIKDHCSYAVNSYYQRKGASGASCDFKGSATLTSTAPTTGSGCVYQSTAGSTGGNTTPTTTPGTTNPSTGGTGTGTGSGTTTTVPGTNPVFGLGPSGMTNTDINGGTAIHRSSVFFTIALLFTSLEQHQKSRERGKREFLEENNYMERGGLKAKGGEQEKLGTIETGRIDENRTESYAEEEHMDNVQNEEDQIELQTKEEHTEEF</sequence>
<keyword evidence="1 3" id="KW-0732">Signal</keyword>
<comment type="caution">
    <text evidence="5">The sequence shown here is derived from an EMBL/GenBank/DDBJ whole genome shotgun (WGS) entry which is preliminary data.</text>
</comment>
<feature type="compositionally biased region" description="Basic and acidic residues" evidence="2">
    <location>
        <begin position="216"/>
        <end position="246"/>
    </location>
</feature>
<feature type="region of interest" description="Disordered" evidence="2">
    <location>
        <begin position="111"/>
        <end position="145"/>
    </location>
</feature>
<dbReference type="Pfam" id="PF07983">
    <property type="entry name" value="X8"/>
    <property type="match status" value="1"/>
</dbReference>
<dbReference type="Proteomes" id="UP000823775">
    <property type="component" value="Unassembled WGS sequence"/>
</dbReference>
<feature type="compositionally biased region" description="Low complexity" evidence="2">
    <location>
        <begin position="116"/>
        <end position="131"/>
    </location>
</feature>
<dbReference type="InterPro" id="IPR044788">
    <property type="entry name" value="X8_dom_prot"/>
</dbReference>
<dbReference type="PANTHER" id="PTHR31044:SF46">
    <property type="entry name" value="PLASMODESMATA CALLOSE-BINDING PROTEIN 3-LIKE"/>
    <property type="match status" value="1"/>
</dbReference>
<evidence type="ECO:0000256" key="3">
    <source>
        <dbReference type="SAM" id="SignalP"/>
    </source>
</evidence>
<feature type="signal peptide" evidence="3">
    <location>
        <begin position="1"/>
        <end position="21"/>
    </location>
</feature>
<evidence type="ECO:0000256" key="1">
    <source>
        <dbReference type="ARBA" id="ARBA00022729"/>
    </source>
</evidence>
<dbReference type="Gene3D" id="1.20.58.1040">
    <property type="match status" value="1"/>
</dbReference>
<evidence type="ECO:0000259" key="4">
    <source>
        <dbReference type="SMART" id="SM00768"/>
    </source>
</evidence>
<feature type="chain" id="PRO_5045762968" description="X8 domain-containing protein" evidence="3">
    <location>
        <begin position="22"/>
        <end position="267"/>
    </location>
</feature>